<protein>
    <submittedName>
        <fullName evidence="1">Uncharacterized protein</fullName>
    </submittedName>
</protein>
<evidence type="ECO:0000313" key="2">
    <source>
        <dbReference type="Proteomes" id="UP001195483"/>
    </source>
</evidence>
<evidence type="ECO:0000313" key="1">
    <source>
        <dbReference type="EMBL" id="KAK3589010.1"/>
    </source>
</evidence>
<reference evidence="1" key="1">
    <citation type="journal article" date="2021" name="Genome Biol. Evol.">
        <title>A High-Quality Reference Genome for a Parasitic Bivalve with Doubly Uniparental Inheritance (Bivalvia: Unionida).</title>
        <authorList>
            <person name="Smith C.H."/>
        </authorList>
    </citation>
    <scope>NUCLEOTIDE SEQUENCE</scope>
    <source>
        <strain evidence="1">CHS0354</strain>
    </source>
</reference>
<sequence length="70" mass="7800">MDGRISFSAKHVLGLVMSDVLYHEERAVVTKEEQLAQGSEYFQTISSQGLHIFLAQVTLVFSQQNTGTVQ</sequence>
<gene>
    <name evidence="1" type="ORF">CHS0354_031267</name>
</gene>
<reference evidence="1" key="2">
    <citation type="journal article" date="2021" name="Genome Biol. Evol.">
        <title>Developing a high-quality reference genome for a parasitic bivalve with doubly uniparental inheritance (Bivalvia: Unionida).</title>
        <authorList>
            <person name="Smith C.H."/>
        </authorList>
    </citation>
    <scope>NUCLEOTIDE SEQUENCE</scope>
    <source>
        <strain evidence="1">CHS0354</strain>
        <tissue evidence="1">Mantle</tissue>
    </source>
</reference>
<dbReference type="EMBL" id="JAEAOA010001874">
    <property type="protein sequence ID" value="KAK3589010.1"/>
    <property type="molecule type" value="Genomic_DNA"/>
</dbReference>
<proteinExistence type="predicted"/>
<name>A0AAE0SBL8_9BIVA</name>
<dbReference type="AlphaFoldDB" id="A0AAE0SBL8"/>
<comment type="caution">
    <text evidence="1">The sequence shown here is derived from an EMBL/GenBank/DDBJ whole genome shotgun (WGS) entry which is preliminary data.</text>
</comment>
<reference evidence="1" key="3">
    <citation type="submission" date="2023-05" db="EMBL/GenBank/DDBJ databases">
        <authorList>
            <person name="Smith C.H."/>
        </authorList>
    </citation>
    <scope>NUCLEOTIDE SEQUENCE</scope>
    <source>
        <strain evidence="1">CHS0354</strain>
        <tissue evidence="1">Mantle</tissue>
    </source>
</reference>
<organism evidence="1 2">
    <name type="scientific">Potamilus streckersoni</name>
    <dbReference type="NCBI Taxonomy" id="2493646"/>
    <lineage>
        <taxon>Eukaryota</taxon>
        <taxon>Metazoa</taxon>
        <taxon>Spiralia</taxon>
        <taxon>Lophotrochozoa</taxon>
        <taxon>Mollusca</taxon>
        <taxon>Bivalvia</taxon>
        <taxon>Autobranchia</taxon>
        <taxon>Heteroconchia</taxon>
        <taxon>Palaeoheterodonta</taxon>
        <taxon>Unionida</taxon>
        <taxon>Unionoidea</taxon>
        <taxon>Unionidae</taxon>
        <taxon>Ambleminae</taxon>
        <taxon>Lampsilini</taxon>
        <taxon>Potamilus</taxon>
    </lineage>
</organism>
<keyword evidence="2" id="KW-1185">Reference proteome</keyword>
<dbReference type="Proteomes" id="UP001195483">
    <property type="component" value="Unassembled WGS sequence"/>
</dbReference>
<accession>A0AAE0SBL8</accession>